<protein>
    <submittedName>
        <fullName evidence="2">Uncharacterized protein</fullName>
    </submittedName>
</protein>
<dbReference type="AlphaFoldDB" id="S5MJ76"/>
<dbReference type="Proteomes" id="UP000014983">
    <property type="component" value="Chromosome"/>
</dbReference>
<dbReference type="PATRIC" id="fig|1276221.3.peg.308"/>
<evidence type="ECO:0000313" key="3">
    <source>
        <dbReference type="Proteomes" id="UP000014983"/>
    </source>
</evidence>
<accession>S5MJ76</accession>
<evidence type="ECO:0000256" key="1">
    <source>
        <dbReference type="SAM" id="Phobius"/>
    </source>
</evidence>
<keyword evidence="1" id="KW-0472">Membrane</keyword>
<gene>
    <name evidence="2" type="ORF">SDIMI_v3c03110</name>
</gene>
<sequence length="318" mass="38124">MKYIIIISGSLLLLAIVLTILLYSILKVKNQKKPLKKVTNEPFFINEEHNKEKWWVSKDGNFEKKWMEVQDYDFSIKYFNYEENFSKGFLNSKFIRTKIFLSDIMDIKSAKKTIEKLEFYSNCLENIWWNKYKILLTTSFNEIPKITQAPEYFFYKYYFKFISKLRNIMISYLTEYIIPNVIITELKQDKYKKFNINIANDPKSNILFAFEQVAQEADDYSEIIHEEFNKELKQKGPEWKIDYSTNKDPLSLFLPEEIIKKNMMRNKILNLSKKYNIPFKGNIQETVDKLEKHLNSVEQDKINSIKQLVITFKEQNNA</sequence>
<name>S5MJ76_9MOLU</name>
<dbReference type="HOGENOM" id="CLU_874082_0_0_14"/>
<dbReference type="InParanoid" id="S5MJ76"/>
<dbReference type="STRING" id="1276221.SDIMI_v3c03110"/>
<keyword evidence="1" id="KW-1133">Transmembrane helix</keyword>
<keyword evidence="3" id="KW-1185">Reference proteome</keyword>
<feature type="transmembrane region" description="Helical" evidence="1">
    <location>
        <begin position="6"/>
        <end position="26"/>
    </location>
</feature>
<evidence type="ECO:0000313" key="2">
    <source>
        <dbReference type="EMBL" id="AGR42015.1"/>
    </source>
</evidence>
<organism evidence="2 3">
    <name type="scientific">Spiroplasma diminutum CUAS-1</name>
    <dbReference type="NCBI Taxonomy" id="1276221"/>
    <lineage>
        <taxon>Bacteria</taxon>
        <taxon>Bacillati</taxon>
        <taxon>Mycoplasmatota</taxon>
        <taxon>Mollicutes</taxon>
        <taxon>Entomoplasmatales</taxon>
        <taxon>Spiroplasmataceae</taxon>
        <taxon>Spiroplasma</taxon>
    </lineage>
</organism>
<dbReference type="EMBL" id="CP005076">
    <property type="protein sequence ID" value="AGR42015.1"/>
    <property type="molecule type" value="Genomic_DNA"/>
</dbReference>
<keyword evidence="1" id="KW-0812">Transmembrane</keyword>
<dbReference type="KEGG" id="sdi:SDIMI_v3c03110"/>
<dbReference type="RefSeq" id="WP_020836248.1">
    <property type="nucleotide sequence ID" value="NC_021833.1"/>
</dbReference>
<proteinExistence type="predicted"/>
<dbReference type="OrthoDB" id="388697at2"/>
<reference evidence="2 3" key="1">
    <citation type="journal article" date="2013" name="Genome Biol. Evol.">
        <title>Comparison of metabolic capacities and inference of gene content evolution in mosquito-associated Spiroplasma diminutum and S. taiwanense.</title>
        <authorList>
            <person name="Lo W.S."/>
            <person name="Ku C."/>
            <person name="Chen L.L."/>
            <person name="Chang T.H."/>
            <person name="Kuo C.H."/>
        </authorList>
    </citation>
    <scope>NUCLEOTIDE SEQUENCE [LARGE SCALE GENOMIC DNA]</scope>
    <source>
        <strain evidence="2">CUAS-1</strain>
    </source>
</reference>